<accession>A0AC34RG30</accession>
<evidence type="ECO:0000313" key="1">
    <source>
        <dbReference type="Proteomes" id="UP000887576"/>
    </source>
</evidence>
<name>A0AC34RG30_9BILA</name>
<sequence length="268" mass="28445">MALSRQRKQKISDSGAEKKTRFMATTAESVVSDRTNTDAASDDDQAGSVCSSINEDEDEAEDISTLPDNFSDVVPISANVSGRGSPSDGDRNSGRGTPFSGNAGNQNDREAEEVTLSSTVNGAAVNVPRPPMPPLPVTVRKQNPEGLEEKFGKFTIPPQDPATYRDETYSLVSDSWSTDVVASDNEGGSNNENRDSLAAGLMALQLAPPMDGINRYRRHANLNNVPNGNLNANNAMVQAPGQALLNGGHVGGLNLPEDRSDTWSLDAT</sequence>
<protein>
    <submittedName>
        <fullName evidence="2">Uncharacterized protein</fullName>
    </submittedName>
</protein>
<proteinExistence type="predicted"/>
<reference evidence="2" key="1">
    <citation type="submission" date="2022-11" db="UniProtKB">
        <authorList>
            <consortium name="WormBaseParasite"/>
        </authorList>
    </citation>
    <scope>IDENTIFICATION</scope>
</reference>
<organism evidence="1 2">
    <name type="scientific">Panagrolaimus sp. JU765</name>
    <dbReference type="NCBI Taxonomy" id="591449"/>
    <lineage>
        <taxon>Eukaryota</taxon>
        <taxon>Metazoa</taxon>
        <taxon>Ecdysozoa</taxon>
        <taxon>Nematoda</taxon>
        <taxon>Chromadorea</taxon>
        <taxon>Rhabditida</taxon>
        <taxon>Tylenchina</taxon>
        <taxon>Panagrolaimomorpha</taxon>
        <taxon>Panagrolaimoidea</taxon>
        <taxon>Panagrolaimidae</taxon>
        <taxon>Panagrolaimus</taxon>
    </lineage>
</organism>
<dbReference type="WBParaSite" id="JU765_v2.g6617.t1">
    <property type="protein sequence ID" value="JU765_v2.g6617.t1"/>
    <property type="gene ID" value="JU765_v2.g6617"/>
</dbReference>
<dbReference type="Proteomes" id="UP000887576">
    <property type="component" value="Unplaced"/>
</dbReference>
<evidence type="ECO:0000313" key="2">
    <source>
        <dbReference type="WBParaSite" id="JU765_v2.g6617.t1"/>
    </source>
</evidence>